<dbReference type="EMBL" id="UWOC01000156">
    <property type="protein sequence ID" value="VCU09844.1"/>
    <property type="molecule type" value="Genomic_DNA"/>
</dbReference>
<reference evidence="3" key="1">
    <citation type="submission" date="2018-10" db="EMBL/GenBank/DDBJ databases">
        <authorList>
            <person name="Peiro R."/>
            <person name="Begona"/>
            <person name="Cbmso G."/>
            <person name="Lopez M."/>
            <person name="Gonzalez S."/>
            <person name="Sacristan E."/>
            <person name="Castillo E."/>
        </authorList>
    </citation>
    <scope>NUCLEOTIDE SEQUENCE [LARGE SCALE GENOMIC DNA]</scope>
</reference>
<organism evidence="2 3">
    <name type="scientific">Rhodoplanes serenus</name>
    <dbReference type="NCBI Taxonomy" id="200615"/>
    <lineage>
        <taxon>Bacteria</taxon>
        <taxon>Pseudomonadati</taxon>
        <taxon>Pseudomonadota</taxon>
        <taxon>Alphaproteobacteria</taxon>
        <taxon>Hyphomicrobiales</taxon>
        <taxon>Nitrobacteraceae</taxon>
        <taxon>Rhodoplanes</taxon>
    </lineage>
</organism>
<dbReference type="InterPro" id="IPR011335">
    <property type="entry name" value="Restrct_endonuc-II-like"/>
</dbReference>
<dbReference type="Proteomes" id="UP000289200">
    <property type="component" value="Unassembled WGS sequence"/>
</dbReference>
<keyword evidence="3" id="KW-1185">Reference proteome</keyword>
<proteinExistence type="predicted"/>
<dbReference type="SUPFAM" id="SSF52980">
    <property type="entry name" value="Restriction endonuclease-like"/>
    <property type="match status" value="1"/>
</dbReference>
<dbReference type="AlphaFoldDB" id="A0A447CX94"/>
<protein>
    <recommendedName>
        <fullName evidence="1">Putative restriction endonuclease domain-containing protein</fullName>
    </recommendedName>
</protein>
<sequence>MTVHPPVTRTTTAAEGLPRWRFTVAEIDRMTELGIFHEHERIELIGGEIVPMASKGRHHEILKSALNLHWARRLPDDLLFTTETTFRLSIDTFLEPDFVFYPKAEGWSGLTAATARLVVEVADSSLGWDRGRKAKLYAGFGIAELWVIDAVRLTTRIHRSPGPDGYTAVTDCAADVPLVPEQVPALAVTLAALELH</sequence>
<dbReference type="InterPro" id="IPR012296">
    <property type="entry name" value="Nuclease_put_TT1808"/>
</dbReference>
<dbReference type="Gene3D" id="3.90.1570.10">
    <property type="entry name" value="tt1808, chain A"/>
    <property type="match status" value="1"/>
</dbReference>
<dbReference type="PANTHER" id="PTHR35400:SF1">
    <property type="entry name" value="SLR1083 PROTEIN"/>
    <property type="match status" value="1"/>
</dbReference>
<evidence type="ECO:0000259" key="1">
    <source>
        <dbReference type="Pfam" id="PF05685"/>
    </source>
</evidence>
<dbReference type="RefSeq" id="WP_155478188.1">
    <property type="nucleotide sequence ID" value="NZ_UWOC01000156.1"/>
</dbReference>
<evidence type="ECO:0000313" key="3">
    <source>
        <dbReference type="Proteomes" id="UP000289200"/>
    </source>
</evidence>
<name>A0A447CX94_9BRAD</name>
<comment type="caution">
    <text evidence="2">The sequence shown here is derived from an EMBL/GenBank/DDBJ whole genome shotgun (WGS) entry which is preliminary data.</text>
</comment>
<accession>A0A447CX94</accession>
<feature type="domain" description="Putative restriction endonuclease" evidence="1">
    <location>
        <begin position="28"/>
        <end position="188"/>
    </location>
</feature>
<dbReference type="CDD" id="cd06260">
    <property type="entry name" value="DUF820-like"/>
    <property type="match status" value="1"/>
</dbReference>
<dbReference type="Pfam" id="PF05685">
    <property type="entry name" value="Uma2"/>
    <property type="match status" value="1"/>
</dbReference>
<dbReference type="InterPro" id="IPR008538">
    <property type="entry name" value="Uma2"/>
</dbReference>
<gene>
    <name evidence="2" type="ORF">RHODGE_RHODGE_03013</name>
</gene>
<evidence type="ECO:0000313" key="2">
    <source>
        <dbReference type="EMBL" id="VCU09844.1"/>
    </source>
</evidence>
<dbReference type="PANTHER" id="PTHR35400">
    <property type="entry name" value="SLR1083 PROTEIN"/>
    <property type="match status" value="1"/>
</dbReference>